<dbReference type="GO" id="GO:0009507">
    <property type="term" value="C:chloroplast"/>
    <property type="evidence" value="ECO:0007669"/>
    <property type="project" value="TreeGrafter"/>
</dbReference>
<comment type="caution">
    <text evidence="2">The sequence shown here is derived from an EMBL/GenBank/DDBJ whole genome shotgun (WGS) entry which is preliminary data.</text>
</comment>
<name>A0A8X8X980_SALSN</name>
<accession>A0A8X8X980</accession>
<evidence type="ECO:0000256" key="1">
    <source>
        <dbReference type="SAM" id="Phobius"/>
    </source>
</evidence>
<protein>
    <submittedName>
        <fullName evidence="2">Uncharacterized protein</fullName>
    </submittedName>
</protein>
<dbReference type="Proteomes" id="UP000298416">
    <property type="component" value="Unassembled WGS sequence"/>
</dbReference>
<gene>
    <name evidence="2" type="ORF">SASPL_127440</name>
</gene>
<dbReference type="EMBL" id="PNBA02000010">
    <property type="protein sequence ID" value="KAG6409401.1"/>
    <property type="molecule type" value="Genomic_DNA"/>
</dbReference>
<reference evidence="2" key="2">
    <citation type="submission" date="2020-08" db="EMBL/GenBank/DDBJ databases">
        <title>Plant Genome Project.</title>
        <authorList>
            <person name="Zhang R.-G."/>
        </authorList>
    </citation>
    <scope>NUCLEOTIDE SEQUENCE</scope>
    <source>
        <strain evidence="2">Huo1</strain>
        <tissue evidence="2">Leaf</tissue>
    </source>
</reference>
<evidence type="ECO:0000313" key="3">
    <source>
        <dbReference type="Proteomes" id="UP000298416"/>
    </source>
</evidence>
<proteinExistence type="predicted"/>
<organism evidence="2">
    <name type="scientific">Salvia splendens</name>
    <name type="common">Scarlet sage</name>
    <dbReference type="NCBI Taxonomy" id="180675"/>
    <lineage>
        <taxon>Eukaryota</taxon>
        <taxon>Viridiplantae</taxon>
        <taxon>Streptophyta</taxon>
        <taxon>Embryophyta</taxon>
        <taxon>Tracheophyta</taxon>
        <taxon>Spermatophyta</taxon>
        <taxon>Magnoliopsida</taxon>
        <taxon>eudicotyledons</taxon>
        <taxon>Gunneridae</taxon>
        <taxon>Pentapetalae</taxon>
        <taxon>asterids</taxon>
        <taxon>lamiids</taxon>
        <taxon>Lamiales</taxon>
        <taxon>Lamiaceae</taxon>
        <taxon>Nepetoideae</taxon>
        <taxon>Mentheae</taxon>
        <taxon>Salviinae</taxon>
        <taxon>Salvia</taxon>
        <taxon>Salvia subgen. Calosphace</taxon>
        <taxon>core Calosphace</taxon>
    </lineage>
</organism>
<keyword evidence="1" id="KW-0812">Transmembrane</keyword>
<keyword evidence="1" id="KW-1133">Transmembrane helix</keyword>
<feature type="transmembrane region" description="Helical" evidence="1">
    <location>
        <begin position="301"/>
        <end position="325"/>
    </location>
</feature>
<reference evidence="2" key="1">
    <citation type="submission" date="2018-01" db="EMBL/GenBank/DDBJ databases">
        <authorList>
            <person name="Mao J.F."/>
        </authorList>
    </citation>
    <scope>NUCLEOTIDE SEQUENCE</scope>
    <source>
        <strain evidence="2">Huo1</strain>
        <tissue evidence="2">Leaf</tissue>
    </source>
</reference>
<dbReference type="PANTHER" id="PTHR36802:SF1">
    <property type="entry name" value="OS02G0815400 PROTEIN"/>
    <property type="match status" value="1"/>
</dbReference>
<keyword evidence="3" id="KW-1185">Reference proteome</keyword>
<evidence type="ECO:0000313" key="2">
    <source>
        <dbReference type="EMBL" id="KAG6409401.1"/>
    </source>
</evidence>
<sequence length="333" mass="36524">MATTSLSALYLLPPSKFSSSHSHSFPQTPLHIPSFPNHTPLKSKSLRTISFALAESSDSSKSIDRDLQILLQELAECFVLPADYFKQLPNDLRLDLCCGDELEKLTFPFKMLKLNDAAFDLSNGTVKDECGEEAGETLLNISRAWENAETSVSAALVSKLPQLVGSLTSNNKSGKFALALGKRLVSASRRFQAMGQYGQGELQMIAKVMNRVGKALSEIPVSEVADEEPKQETRVLKFGELQVELTPEKAYTGAVIAFFFGYTLLELILTWQVSQGIQRIPESSLEYANDNALLLAKSLRLTLLSIFYSSTFLSAFASVGLVLLAGQLKSKDK</sequence>
<dbReference type="AlphaFoldDB" id="A0A8X8X980"/>
<keyword evidence="1" id="KW-0472">Membrane</keyword>
<dbReference type="PANTHER" id="PTHR36802">
    <property type="entry name" value="OS02G0815400 PROTEIN"/>
    <property type="match status" value="1"/>
</dbReference>